<sequence>MVASGPTKTLKYRKSHHSDSDNPSTVILTPCIILSGQGCWVIVPKDLSLLVVEVQRAPGNRTFLKLRPLWSCYLLRFSLGCLLWRCRLTCSRLLSSTTTRSTRSSRPLL</sequence>
<organism evidence="2 3">
    <name type="scientific">Dreissena polymorpha</name>
    <name type="common">Zebra mussel</name>
    <name type="synonym">Mytilus polymorpha</name>
    <dbReference type="NCBI Taxonomy" id="45954"/>
    <lineage>
        <taxon>Eukaryota</taxon>
        <taxon>Metazoa</taxon>
        <taxon>Spiralia</taxon>
        <taxon>Lophotrochozoa</taxon>
        <taxon>Mollusca</taxon>
        <taxon>Bivalvia</taxon>
        <taxon>Autobranchia</taxon>
        <taxon>Heteroconchia</taxon>
        <taxon>Euheterodonta</taxon>
        <taxon>Imparidentia</taxon>
        <taxon>Neoheterodontei</taxon>
        <taxon>Myida</taxon>
        <taxon>Dreissenoidea</taxon>
        <taxon>Dreissenidae</taxon>
        <taxon>Dreissena</taxon>
    </lineage>
</organism>
<feature type="region of interest" description="Disordered" evidence="1">
    <location>
        <begin position="1"/>
        <end position="22"/>
    </location>
</feature>
<evidence type="ECO:0000313" key="3">
    <source>
        <dbReference type="Proteomes" id="UP000828390"/>
    </source>
</evidence>
<accession>A0A9D4IN50</accession>
<name>A0A9D4IN50_DREPO</name>
<dbReference type="Proteomes" id="UP000828390">
    <property type="component" value="Unassembled WGS sequence"/>
</dbReference>
<evidence type="ECO:0000256" key="1">
    <source>
        <dbReference type="SAM" id="MobiDB-lite"/>
    </source>
</evidence>
<dbReference type="AlphaFoldDB" id="A0A9D4IN50"/>
<proteinExistence type="predicted"/>
<comment type="caution">
    <text evidence="2">The sequence shown here is derived from an EMBL/GenBank/DDBJ whole genome shotgun (WGS) entry which is preliminary data.</text>
</comment>
<protein>
    <submittedName>
        <fullName evidence="2">Uncharacterized protein</fullName>
    </submittedName>
</protein>
<reference evidence="2" key="1">
    <citation type="journal article" date="2019" name="bioRxiv">
        <title>The Genome of the Zebra Mussel, Dreissena polymorpha: A Resource for Invasive Species Research.</title>
        <authorList>
            <person name="McCartney M.A."/>
            <person name="Auch B."/>
            <person name="Kono T."/>
            <person name="Mallez S."/>
            <person name="Zhang Y."/>
            <person name="Obille A."/>
            <person name="Becker A."/>
            <person name="Abrahante J.E."/>
            <person name="Garbe J."/>
            <person name="Badalamenti J.P."/>
            <person name="Herman A."/>
            <person name="Mangelson H."/>
            <person name="Liachko I."/>
            <person name="Sullivan S."/>
            <person name="Sone E.D."/>
            <person name="Koren S."/>
            <person name="Silverstein K.A.T."/>
            <person name="Beckman K.B."/>
            <person name="Gohl D.M."/>
        </authorList>
    </citation>
    <scope>NUCLEOTIDE SEQUENCE</scope>
    <source>
        <strain evidence="2">Duluth1</strain>
        <tissue evidence="2">Whole animal</tissue>
    </source>
</reference>
<keyword evidence="3" id="KW-1185">Reference proteome</keyword>
<evidence type="ECO:0000313" key="2">
    <source>
        <dbReference type="EMBL" id="KAH3777588.1"/>
    </source>
</evidence>
<gene>
    <name evidence="2" type="ORF">DPMN_179036</name>
</gene>
<dbReference type="EMBL" id="JAIWYP010000009">
    <property type="protein sequence ID" value="KAH3777588.1"/>
    <property type="molecule type" value="Genomic_DNA"/>
</dbReference>
<reference evidence="2" key="2">
    <citation type="submission" date="2020-11" db="EMBL/GenBank/DDBJ databases">
        <authorList>
            <person name="McCartney M.A."/>
            <person name="Auch B."/>
            <person name="Kono T."/>
            <person name="Mallez S."/>
            <person name="Becker A."/>
            <person name="Gohl D.M."/>
            <person name="Silverstein K.A.T."/>
            <person name="Koren S."/>
            <person name="Bechman K.B."/>
            <person name="Herman A."/>
            <person name="Abrahante J.E."/>
            <person name="Garbe J."/>
        </authorList>
    </citation>
    <scope>NUCLEOTIDE SEQUENCE</scope>
    <source>
        <strain evidence="2">Duluth1</strain>
        <tissue evidence="2">Whole animal</tissue>
    </source>
</reference>